<dbReference type="InterPro" id="IPR050300">
    <property type="entry name" value="GDXG_lipolytic_enzyme"/>
</dbReference>
<name>A0A1M5PMG1_9BRAD</name>
<dbReference type="PANTHER" id="PTHR48081:SF8">
    <property type="entry name" value="ALPHA_BETA HYDROLASE FOLD-3 DOMAIN-CONTAINING PROTEIN-RELATED"/>
    <property type="match status" value="1"/>
</dbReference>
<dbReference type="PANTHER" id="PTHR48081">
    <property type="entry name" value="AB HYDROLASE SUPERFAMILY PROTEIN C4A8.06C"/>
    <property type="match status" value="1"/>
</dbReference>
<evidence type="ECO:0000259" key="3">
    <source>
        <dbReference type="Pfam" id="PF07859"/>
    </source>
</evidence>
<dbReference type="SUPFAM" id="SSF53474">
    <property type="entry name" value="alpha/beta-Hydrolases"/>
    <property type="match status" value="1"/>
</dbReference>
<comment type="similarity">
    <text evidence="1">Belongs to the 'GDXG' lipolytic enzyme family.</text>
</comment>
<protein>
    <submittedName>
        <fullName evidence="4">Acetyl esterase</fullName>
    </submittedName>
</protein>
<dbReference type="Gene3D" id="3.40.50.1820">
    <property type="entry name" value="alpha/beta hydrolase"/>
    <property type="match status" value="1"/>
</dbReference>
<proteinExistence type="inferred from homology"/>
<evidence type="ECO:0000256" key="1">
    <source>
        <dbReference type="ARBA" id="ARBA00010515"/>
    </source>
</evidence>
<accession>A0A1M5PMG1</accession>
<organism evidence="4 5">
    <name type="scientific">Bradyrhizobium erythrophlei</name>
    <dbReference type="NCBI Taxonomy" id="1437360"/>
    <lineage>
        <taxon>Bacteria</taxon>
        <taxon>Pseudomonadati</taxon>
        <taxon>Pseudomonadota</taxon>
        <taxon>Alphaproteobacteria</taxon>
        <taxon>Hyphomicrobiales</taxon>
        <taxon>Nitrobacteraceae</taxon>
        <taxon>Bradyrhizobium</taxon>
    </lineage>
</organism>
<dbReference type="AlphaFoldDB" id="A0A1M5PMG1"/>
<dbReference type="Proteomes" id="UP000189796">
    <property type="component" value="Chromosome I"/>
</dbReference>
<gene>
    <name evidence="4" type="ORF">SAMN05443248_3433</name>
</gene>
<feature type="domain" description="Alpha/beta hydrolase fold-3" evidence="3">
    <location>
        <begin position="96"/>
        <end position="302"/>
    </location>
</feature>
<dbReference type="GO" id="GO:0016787">
    <property type="term" value="F:hydrolase activity"/>
    <property type="evidence" value="ECO:0007669"/>
    <property type="project" value="UniProtKB-KW"/>
</dbReference>
<reference evidence="4 5" key="1">
    <citation type="submission" date="2016-11" db="EMBL/GenBank/DDBJ databases">
        <authorList>
            <person name="Jaros S."/>
            <person name="Januszkiewicz K."/>
            <person name="Wedrychowicz H."/>
        </authorList>
    </citation>
    <scope>NUCLEOTIDE SEQUENCE [LARGE SCALE GENOMIC DNA]</scope>
    <source>
        <strain evidence="4 5">GAS138</strain>
    </source>
</reference>
<dbReference type="Pfam" id="PF07859">
    <property type="entry name" value="Abhydrolase_3"/>
    <property type="match status" value="1"/>
</dbReference>
<dbReference type="InterPro" id="IPR002168">
    <property type="entry name" value="Lipase_GDXG_HIS_AS"/>
</dbReference>
<evidence type="ECO:0000313" key="5">
    <source>
        <dbReference type="Proteomes" id="UP000189796"/>
    </source>
</evidence>
<dbReference type="InterPro" id="IPR029058">
    <property type="entry name" value="AB_hydrolase_fold"/>
</dbReference>
<dbReference type="InterPro" id="IPR013094">
    <property type="entry name" value="AB_hydrolase_3"/>
</dbReference>
<dbReference type="PROSITE" id="PS01173">
    <property type="entry name" value="LIPASE_GDXG_HIS"/>
    <property type="match status" value="1"/>
</dbReference>
<dbReference type="FunFam" id="3.40.50.1820:FF:000089">
    <property type="entry name" value="Alpha/beta hydrolase"/>
    <property type="match status" value="1"/>
</dbReference>
<evidence type="ECO:0000256" key="2">
    <source>
        <dbReference type="ARBA" id="ARBA00022801"/>
    </source>
</evidence>
<sequence>MTGFKINRSLPMPVTLDPDAAAVFKAFQESGRPPYETVSPAEARELYLKGRVVTNPEPPALDSVRPLAIPSPAGSIPARIYTPLKLRKANDLAPCLVFFHGGGWVIGDLDSHDVVCRKLADEGQLIVIAVDYRLAPEHKFPAAVDDAIAATKWIADHARQLGVDASRLTVGGDSAGGNLAAVVAISARDGNGPAIAGQVLIYPATDFAMTHPSHSEPETSLLLTHSVVKWFRDHYLNDAADAGDWRASPARANTLIGLPPAYVLTAGADPLRDEGDEYAGRLKEAGVAVTHRTFPGQFHGFFTMGKLLQQANVAASEIGAWLKALN</sequence>
<dbReference type="ESTHER" id="9brad-a0a1m5pmg1">
    <property type="family name" value="Hormone-sensitive_lipase_like"/>
</dbReference>
<dbReference type="EMBL" id="LT670817">
    <property type="protein sequence ID" value="SHH02978.1"/>
    <property type="molecule type" value="Genomic_DNA"/>
</dbReference>
<evidence type="ECO:0000313" key="4">
    <source>
        <dbReference type="EMBL" id="SHH02978.1"/>
    </source>
</evidence>
<keyword evidence="2" id="KW-0378">Hydrolase</keyword>